<feature type="region of interest" description="Disordered" evidence="1">
    <location>
        <begin position="61"/>
        <end position="83"/>
    </location>
</feature>
<sequence>MQENKSAEIEKRTPCPVQLDAAICLAVGIFSARCLYRRKPAREPPSPCHPHPVAGVLPAISRRTTPLALSHSKPLQERKQRKH</sequence>
<gene>
    <name evidence="2" type="ORF">M0R45_009667</name>
</gene>
<name>A0AAW1Y857_RUBAR</name>
<comment type="caution">
    <text evidence="2">The sequence shown here is derived from an EMBL/GenBank/DDBJ whole genome shotgun (WGS) entry which is preliminary data.</text>
</comment>
<reference evidence="2 3" key="1">
    <citation type="journal article" date="2023" name="G3 (Bethesda)">
        <title>A chromosome-length genome assembly and annotation of blackberry (Rubus argutus, cv. 'Hillquist').</title>
        <authorList>
            <person name="Bruna T."/>
            <person name="Aryal R."/>
            <person name="Dudchenko O."/>
            <person name="Sargent D.J."/>
            <person name="Mead D."/>
            <person name="Buti M."/>
            <person name="Cavallini A."/>
            <person name="Hytonen T."/>
            <person name="Andres J."/>
            <person name="Pham M."/>
            <person name="Weisz D."/>
            <person name="Mascagni F."/>
            <person name="Usai G."/>
            <person name="Natali L."/>
            <person name="Bassil N."/>
            <person name="Fernandez G.E."/>
            <person name="Lomsadze A."/>
            <person name="Armour M."/>
            <person name="Olukolu B."/>
            <person name="Poorten T."/>
            <person name="Britton C."/>
            <person name="Davik J."/>
            <person name="Ashrafi H."/>
            <person name="Aiden E.L."/>
            <person name="Borodovsky M."/>
            <person name="Worthington M."/>
        </authorList>
    </citation>
    <scope>NUCLEOTIDE SEQUENCE [LARGE SCALE GENOMIC DNA]</scope>
    <source>
        <strain evidence="2">PI 553951</strain>
    </source>
</reference>
<dbReference type="Proteomes" id="UP001457282">
    <property type="component" value="Unassembled WGS sequence"/>
</dbReference>
<proteinExistence type="predicted"/>
<keyword evidence="3" id="KW-1185">Reference proteome</keyword>
<evidence type="ECO:0000313" key="3">
    <source>
        <dbReference type="Proteomes" id="UP001457282"/>
    </source>
</evidence>
<evidence type="ECO:0000256" key="1">
    <source>
        <dbReference type="SAM" id="MobiDB-lite"/>
    </source>
</evidence>
<protein>
    <submittedName>
        <fullName evidence="2">Uncharacterized protein</fullName>
    </submittedName>
</protein>
<feature type="compositionally biased region" description="Basic and acidic residues" evidence="1">
    <location>
        <begin position="74"/>
        <end position="83"/>
    </location>
</feature>
<evidence type="ECO:0000313" key="2">
    <source>
        <dbReference type="EMBL" id="KAK9944083.1"/>
    </source>
</evidence>
<dbReference type="AlphaFoldDB" id="A0AAW1Y857"/>
<dbReference type="EMBL" id="JBEDUW010000002">
    <property type="protein sequence ID" value="KAK9944083.1"/>
    <property type="molecule type" value="Genomic_DNA"/>
</dbReference>
<accession>A0AAW1Y857</accession>
<organism evidence="2 3">
    <name type="scientific">Rubus argutus</name>
    <name type="common">Southern blackberry</name>
    <dbReference type="NCBI Taxonomy" id="59490"/>
    <lineage>
        <taxon>Eukaryota</taxon>
        <taxon>Viridiplantae</taxon>
        <taxon>Streptophyta</taxon>
        <taxon>Embryophyta</taxon>
        <taxon>Tracheophyta</taxon>
        <taxon>Spermatophyta</taxon>
        <taxon>Magnoliopsida</taxon>
        <taxon>eudicotyledons</taxon>
        <taxon>Gunneridae</taxon>
        <taxon>Pentapetalae</taxon>
        <taxon>rosids</taxon>
        <taxon>fabids</taxon>
        <taxon>Rosales</taxon>
        <taxon>Rosaceae</taxon>
        <taxon>Rosoideae</taxon>
        <taxon>Rosoideae incertae sedis</taxon>
        <taxon>Rubus</taxon>
    </lineage>
</organism>